<organism evidence="1 2">
    <name type="scientific">Xylaria hypoxylon</name>
    <dbReference type="NCBI Taxonomy" id="37992"/>
    <lineage>
        <taxon>Eukaryota</taxon>
        <taxon>Fungi</taxon>
        <taxon>Dikarya</taxon>
        <taxon>Ascomycota</taxon>
        <taxon>Pezizomycotina</taxon>
        <taxon>Sordariomycetes</taxon>
        <taxon>Xylariomycetidae</taxon>
        <taxon>Xylariales</taxon>
        <taxon>Xylariaceae</taxon>
        <taxon>Xylaria</taxon>
    </lineage>
</organism>
<name>A0A4Z0Z7P9_9PEZI</name>
<comment type="caution">
    <text evidence="1">The sequence shown here is derived from an EMBL/GenBank/DDBJ whole genome shotgun (WGS) entry which is preliminary data.</text>
</comment>
<sequence>MPVYSLPEVATPLIPKERVITSSIDLSNDYGTPNLAFLYHGLSNAGDLASLWKDVDSWNAWELSIAEEHVVAQLDNDNLPGDDSISSRMIRSAYRGKVIATLREQAQSPWLIKNSSPSPKEFEGDIKKDEVNAKVRERLREFYSTSGVLTNNLVINIIANVIASTQDVSPRHVLSDVQLLHDSTVQDAYPGIKQSNFIVTQAKLAASDDVHLTVEWVDSGFRLDTAAWREYSGNEETQERIKAGRKILQEMRLNVNDQVVPTGEI</sequence>
<dbReference type="OrthoDB" id="4719947at2759"/>
<evidence type="ECO:0000313" key="1">
    <source>
        <dbReference type="EMBL" id="TGJ85406.1"/>
    </source>
</evidence>
<gene>
    <name evidence="1" type="ORF">E0Z10_g3335</name>
</gene>
<proteinExistence type="predicted"/>
<dbReference type="Proteomes" id="UP000297716">
    <property type="component" value="Unassembled WGS sequence"/>
</dbReference>
<dbReference type="AlphaFoldDB" id="A0A4Z0Z7P9"/>
<accession>A0A4Z0Z7P9</accession>
<protein>
    <submittedName>
        <fullName evidence="1">Uncharacterized protein</fullName>
    </submittedName>
</protein>
<keyword evidence="2" id="KW-1185">Reference proteome</keyword>
<dbReference type="EMBL" id="SKBN01000046">
    <property type="protein sequence ID" value="TGJ85406.1"/>
    <property type="molecule type" value="Genomic_DNA"/>
</dbReference>
<evidence type="ECO:0000313" key="2">
    <source>
        <dbReference type="Proteomes" id="UP000297716"/>
    </source>
</evidence>
<reference evidence="1 2" key="1">
    <citation type="submission" date="2019-03" db="EMBL/GenBank/DDBJ databases">
        <title>Draft genome sequence of Xylaria hypoxylon DSM 108379, a ubiquitous saprotrophic-parasitic fungi on hardwood.</title>
        <authorList>
            <person name="Buettner E."/>
            <person name="Leonhardt S."/>
            <person name="Gebauer A.M."/>
            <person name="Liers C."/>
            <person name="Hofrichter M."/>
            <person name="Kellner H."/>
        </authorList>
    </citation>
    <scope>NUCLEOTIDE SEQUENCE [LARGE SCALE GENOMIC DNA]</scope>
    <source>
        <strain evidence="1 2">DSM 108379</strain>
    </source>
</reference>